<dbReference type="EMBL" id="CAJNOC010004560">
    <property type="protein sequence ID" value="CAF1026035.1"/>
    <property type="molecule type" value="Genomic_DNA"/>
</dbReference>
<evidence type="ECO:0000259" key="6">
    <source>
        <dbReference type="Pfam" id="PF12698"/>
    </source>
</evidence>
<feature type="transmembrane region" description="Helical" evidence="5">
    <location>
        <begin position="94"/>
        <end position="118"/>
    </location>
</feature>
<reference evidence="7" key="1">
    <citation type="submission" date="2021-02" db="EMBL/GenBank/DDBJ databases">
        <authorList>
            <person name="Nowell W R."/>
        </authorList>
    </citation>
    <scope>NUCLEOTIDE SEQUENCE</scope>
    <source>
        <strain evidence="7">Ploen Becks lab</strain>
    </source>
</reference>
<dbReference type="InterPro" id="IPR026082">
    <property type="entry name" value="ABCA"/>
</dbReference>
<evidence type="ECO:0000313" key="7">
    <source>
        <dbReference type="EMBL" id="CAF1026035.1"/>
    </source>
</evidence>
<organism evidence="7 8">
    <name type="scientific">Brachionus calyciflorus</name>
    <dbReference type="NCBI Taxonomy" id="104777"/>
    <lineage>
        <taxon>Eukaryota</taxon>
        <taxon>Metazoa</taxon>
        <taxon>Spiralia</taxon>
        <taxon>Gnathifera</taxon>
        <taxon>Rotifera</taxon>
        <taxon>Eurotatoria</taxon>
        <taxon>Monogononta</taxon>
        <taxon>Pseudotrocha</taxon>
        <taxon>Ploima</taxon>
        <taxon>Brachionidae</taxon>
        <taxon>Brachionus</taxon>
    </lineage>
</organism>
<keyword evidence="8" id="KW-1185">Reference proteome</keyword>
<keyword evidence="2 5" id="KW-0812">Transmembrane</keyword>
<dbReference type="PANTHER" id="PTHR19229:SF209">
    <property type="entry name" value="ATP-BINDING CASSETTE SUB-FAMILY A MEMBER 5 ISOFORM X1"/>
    <property type="match status" value="1"/>
</dbReference>
<dbReference type="Gene3D" id="3.40.50.300">
    <property type="entry name" value="P-loop containing nucleotide triphosphate hydrolases"/>
    <property type="match status" value="1"/>
</dbReference>
<dbReference type="OrthoDB" id="8061355at2759"/>
<feature type="transmembrane region" description="Helical" evidence="5">
    <location>
        <begin position="58"/>
        <end position="82"/>
    </location>
</feature>
<gene>
    <name evidence="7" type="ORF">OXX778_LOCUS17623</name>
</gene>
<dbReference type="Pfam" id="PF12698">
    <property type="entry name" value="ABC2_membrane_3"/>
    <property type="match status" value="1"/>
</dbReference>
<comment type="caution">
    <text evidence="7">The sequence shown here is derived from an EMBL/GenBank/DDBJ whole genome shotgun (WGS) entry which is preliminary data.</text>
</comment>
<feature type="transmembrane region" description="Helical" evidence="5">
    <location>
        <begin position="156"/>
        <end position="180"/>
    </location>
</feature>
<dbReference type="InterPro" id="IPR027417">
    <property type="entry name" value="P-loop_NTPase"/>
</dbReference>
<dbReference type="AlphaFoldDB" id="A0A814ITH8"/>
<protein>
    <recommendedName>
        <fullName evidence="6">ABC-2 type transporter transmembrane domain-containing protein</fullName>
    </recommendedName>
</protein>
<dbReference type="SUPFAM" id="SSF52540">
    <property type="entry name" value="P-loop containing nucleoside triphosphate hydrolases"/>
    <property type="match status" value="1"/>
</dbReference>
<dbReference type="InterPro" id="IPR013525">
    <property type="entry name" value="ABC2_TM"/>
</dbReference>
<dbReference type="GO" id="GO:0005319">
    <property type="term" value="F:lipid transporter activity"/>
    <property type="evidence" value="ECO:0007669"/>
    <property type="project" value="TreeGrafter"/>
</dbReference>
<dbReference type="PANTHER" id="PTHR19229">
    <property type="entry name" value="ATP-BINDING CASSETTE TRANSPORTER SUBFAMILY A ABCA"/>
    <property type="match status" value="1"/>
</dbReference>
<evidence type="ECO:0000256" key="5">
    <source>
        <dbReference type="SAM" id="Phobius"/>
    </source>
</evidence>
<evidence type="ECO:0000256" key="1">
    <source>
        <dbReference type="ARBA" id="ARBA00004141"/>
    </source>
</evidence>
<dbReference type="GO" id="GO:0140359">
    <property type="term" value="F:ABC-type transporter activity"/>
    <property type="evidence" value="ECO:0007669"/>
    <property type="project" value="InterPro"/>
</dbReference>
<name>A0A814ITH8_9BILA</name>
<accession>A0A814ITH8</accession>
<feature type="transmembrane region" description="Helical" evidence="5">
    <location>
        <begin position="124"/>
        <end position="144"/>
    </location>
</feature>
<sequence length="324" mass="37429">MPKDSFVKQQTIFDGIKAYYFTLLYVYSLTTFVINIVAEKEKKIRELMKMMGLKDFMFWLSWISTYFIQFTVLNLIISVLMYAIKFYTTFSMTLIFYVLIECYSIVSIIFGAFVSTFFQNSKTAGSACASIYSLMSFLYFIIFLPRVFNINLPVSLQWILSLLFPCAFSLAIDQALFIQANYGTFFSFDMFVNSVRPNSISLLSCLVMLILDGFLYFLLAIYFDNVIQGEFGRAKSYLFFLKSSFWKRKKNFLNETILDDVEILDENNEQIGDEFKNKIALNIRGLVKKFKNEKGEEYSAVDNMNLTVYSGQITAILGHNGAGK</sequence>
<evidence type="ECO:0000256" key="3">
    <source>
        <dbReference type="ARBA" id="ARBA00022989"/>
    </source>
</evidence>
<dbReference type="Proteomes" id="UP000663879">
    <property type="component" value="Unassembled WGS sequence"/>
</dbReference>
<keyword evidence="4 5" id="KW-0472">Membrane</keyword>
<keyword evidence="3 5" id="KW-1133">Transmembrane helix</keyword>
<feature type="transmembrane region" description="Helical" evidence="5">
    <location>
        <begin position="200"/>
        <end position="223"/>
    </location>
</feature>
<evidence type="ECO:0000256" key="4">
    <source>
        <dbReference type="ARBA" id="ARBA00023136"/>
    </source>
</evidence>
<evidence type="ECO:0000313" key="8">
    <source>
        <dbReference type="Proteomes" id="UP000663879"/>
    </source>
</evidence>
<feature type="transmembrane region" description="Helical" evidence="5">
    <location>
        <begin position="18"/>
        <end position="38"/>
    </location>
</feature>
<feature type="domain" description="ABC-2 type transporter transmembrane" evidence="6">
    <location>
        <begin position="10"/>
        <end position="222"/>
    </location>
</feature>
<dbReference type="GO" id="GO:0016020">
    <property type="term" value="C:membrane"/>
    <property type="evidence" value="ECO:0007669"/>
    <property type="project" value="UniProtKB-SubCell"/>
</dbReference>
<evidence type="ECO:0000256" key="2">
    <source>
        <dbReference type="ARBA" id="ARBA00022692"/>
    </source>
</evidence>
<proteinExistence type="predicted"/>
<comment type="subcellular location">
    <subcellularLocation>
        <location evidence="1">Membrane</location>
        <topology evidence="1">Multi-pass membrane protein</topology>
    </subcellularLocation>
</comment>